<dbReference type="EMBL" id="CAJNOR010004891">
    <property type="protein sequence ID" value="CAF1533590.1"/>
    <property type="molecule type" value="Genomic_DNA"/>
</dbReference>
<reference evidence="2" key="1">
    <citation type="submission" date="2021-02" db="EMBL/GenBank/DDBJ databases">
        <authorList>
            <person name="Nowell W R."/>
        </authorList>
    </citation>
    <scope>NUCLEOTIDE SEQUENCE</scope>
</reference>
<dbReference type="AlphaFoldDB" id="A0A815MN81"/>
<comment type="caution">
    <text evidence="2">The sequence shown here is derived from an EMBL/GenBank/DDBJ whole genome shotgun (WGS) entry which is preliminary data.</text>
</comment>
<protein>
    <submittedName>
        <fullName evidence="2">Uncharacterized protein</fullName>
    </submittedName>
</protein>
<sequence>MDVSTWCRTRYSSSLQYSDTIVLFIHLIGPFLANLCSALFIICGSTRQRSKIRENNTCRTHIYKQLHEHKQLLIGPIILPFLSLPHVIILLSSECVNTNRYKWLLLFSYFISFTPSALIFVIFVLPSDLYKKSFEKS</sequence>
<feature type="transmembrane region" description="Helical" evidence="1">
    <location>
        <begin position="20"/>
        <end position="43"/>
    </location>
</feature>
<dbReference type="EMBL" id="CAJNOJ010000369">
    <property type="protein sequence ID" value="CAF1420610.1"/>
    <property type="molecule type" value="Genomic_DNA"/>
</dbReference>
<keyword evidence="1" id="KW-0812">Transmembrane</keyword>
<feature type="transmembrane region" description="Helical" evidence="1">
    <location>
        <begin position="72"/>
        <end position="91"/>
    </location>
</feature>
<evidence type="ECO:0000256" key="1">
    <source>
        <dbReference type="SAM" id="Phobius"/>
    </source>
</evidence>
<dbReference type="Proteomes" id="UP000663828">
    <property type="component" value="Unassembled WGS sequence"/>
</dbReference>
<evidence type="ECO:0000313" key="4">
    <source>
        <dbReference type="Proteomes" id="UP000663828"/>
    </source>
</evidence>
<evidence type="ECO:0000313" key="2">
    <source>
        <dbReference type="EMBL" id="CAF1420610.1"/>
    </source>
</evidence>
<gene>
    <name evidence="2" type="ORF">EDS130_LOCUS37446</name>
    <name evidence="3" type="ORF">XAT740_LOCUS41653</name>
</gene>
<name>A0A815MN81_ADIRI</name>
<proteinExistence type="predicted"/>
<keyword evidence="1" id="KW-0472">Membrane</keyword>
<keyword evidence="1" id="KW-1133">Transmembrane helix</keyword>
<organism evidence="2 5">
    <name type="scientific">Adineta ricciae</name>
    <name type="common">Rotifer</name>
    <dbReference type="NCBI Taxonomy" id="249248"/>
    <lineage>
        <taxon>Eukaryota</taxon>
        <taxon>Metazoa</taxon>
        <taxon>Spiralia</taxon>
        <taxon>Gnathifera</taxon>
        <taxon>Rotifera</taxon>
        <taxon>Eurotatoria</taxon>
        <taxon>Bdelloidea</taxon>
        <taxon>Adinetida</taxon>
        <taxon>Adinetidae</taxon>
        <taxon>Adineta</taxon>
    </lineage>
</organism>
<evidence type="ECO:0000313" key="5">
    <source>
        <dbReference type="Proteomes" id="UP000663852"/>
    </source>
</evidence>
<accession>A0A815MN81</accession>
<dbReference type="Proteomes" id="UP000663852">
    <property type="component" value="Unassembled WGS sequence"/>
</dbReference>
<feature type="transmembrane region" description="Helical" evidence="1">
    <location>
        <begin position="103"/>
        <end position="125"/>
    </location>
</feature>
<dbReference type="OrthoDB" id="10064180at2759"/>
<evidence type="ECO:0000313" key="3">
    <source>
        <dbReference type="EMBL" id="CAF1533590.1"/>
    </source>
</evidence>
<keyword evidence="4" id="KW-1185">Reference proteome</keyword>